<sequence>MSMDLGARDKVKATCPTCNHPTEKPAGQGGIGKLPQHFVLSRKIGNIILQHSSSPRSSRYGSPTNFAPSSIAFVRCELCSDEVTQPATVSCQRCALKLCNFYGEAHRRQPELMKVRTRQTPLIPREGDSVLRSIKCPIHPEQKIKLFYATCHQVICGECSTLLHRDN</sequence>
<dbReference type="InterPro" id="IPR000315">
    <property type="entry name" value="Znf_B-box"/>
</dbReference>
<dbReference type="Proteomes" id="UP000075840">
    <property type="component" value="Unassembled WGS sequence"/>
</dbReference>
<evidence type="ECO:0000313" key="2">
    <source>
        <dbReference type="EnsemblMetazoa" id="AARA000917-PA"/>
    </source>
</evidence>
<dbReference type="Gene3D" id="3.30.160.60">
    <property type="entry name" value="Classic Zinc Finger"/>
    <property type="match status" value="1"/>
</dbReference>
<protein>
    <recommendedName>
        <fullName evidence="1">B box-type domain-containing protein</fullName>
    </recommendedName>
</protein>
<dbReference type="AlphaFoldDB" id="A0A182HI60"/>
<keyword evidence="3" id="KW-1185">Reference proteome</keyword>
<accession>A0A182HI60</accession>
<evidence type="ECO:0000259" key="1">
    <source>
        <dbReference type="Pfam" id="PF00643"/>
    </source>
</evidence>
<reference evidence="2" key="1">
    <citation type="submission" date="2022-08" db="UniProtKB">
        <authorList>
            <consortium name="EnsemblMetazoa"/>
        </authorList>
    </citation>
    <scope>IDENTIFICATION</scope>
    <source>
        <strain evidence="2">Dongola</strain>
    </source>
</reference>
<dbReference type="Pfam" id="PF00643">
    <property type="entry name" value="zf-B_box"/>
    <property type="match status" value="1"/>
</dbReference>
<dbReference type="EnsemblMetazoa" id="AARA000917-RA">
    <property type="protein sequence ID" value="AARA000917-PA"/>
    <property type="gene ID" value="AARA000917"/>
</dbReference>
<evidence type="ECO:0000313" key="3">
    <source>
        <dbReference type="Proteomes" id="UP000075840"/>
    </source>
</evidence>
<dbReference type="PANTHER" id="PTHR25462:SF291">
    <property type="entry name" value="E3 UBIQUITIN-PROTEIN LIGASE TRIM45"/>
    <property type="match status" value="1"/>
</dbReference>
<feature type="domain" description="B box-type" evidence="1">
    <location>
        <begin position="133"/>
        <end position="165"/>
    </location>
</feature>
<dbReference type="Gene3D" id="4.10.830.40">
    <property type="match status" value="1"/>
</dbReference>
<name>A0A182HI60_ANOAR</name>
<proteinExistence type="predicted"/>
<dbReference type="EMBL" id="APCN01005619">
    <property type="status" value="NOT_ANNOTATED_CDS"/>
    <property type="molecule type" value="Genomic_DNA"/>
</dbReference>
<dbReference type="VEuPathDB" id="VectorBase:AARA000917"/>
<dbReference type="SUPFAM" id="SSF57845">
    <property type="entry name" value="B-box zinc-binding domain"/>
    <property type="match status" value="1"/>
</dbReference>
<dbReference type="PANTHER" id="PTHR25462">
    <property type="entry name" value="BONUS, ISOFORM C-RELATED"/>
    <property type="match status" value="1"/>
</dbReference>
<organism evidence="2 3">
    <name type="scientific">Anopheles arabiensis</name>
    <name type="common">Mosquito</name>
    <dbReference type="NCBI Taxonomy" id="7173"/>
    <lineage>
        <taxon>Eukaryota</taxon>
        <taxon>Metazoa</taxon>
        <taxon>Ecdysozoa</taxon>
        <taxon>Arthropoda</taxon>
        <taxon>Hexapoda</taxon>
        <taxon>Insecta</taxon>
        <taxon>Pterygota</taxon>
        <taxon>Neoptera</taxon>
        <taxon>Endopterygota</taxon>
        <taxon>Diptera</taxon>
        <taxon>Nematocera</taxon>
        <taxon>Culicoidea</taxon>
        <taxon>Culicidae</taxon>
        <taxon>Anophelinae</taxon>
        <taxon>Anopheles</taxon>
    </lineage>
</organism>
<dbReference type="InterPro" id="IPR047153">
    <property type="entry name" value="TRIM45/56/19-like"/>
</dbReference>
<dbReference type="GO" id="GO:0061630">
    <property type="term" value="F:ubiquitin protein ligase activity"/>
    <property type="evidence" value="ECO:0007669"/>
    <property type="project" value="TreeGrafter"/>
</dbReference>
<dbReference type="VEuPathDB" id="VectorBase:AARA21_008216"/>
<dbReference type="GO" id="GO:0008270">
    <property type="term" value="F:zinc ion binding"/>
    <property type="evidence" value="ECO:0007669"/>
    <property type="project" value="InterPro"/>
</dbReference>
<dbReference type="EMBL" id="APCN01005618">
    <property type="status" value="NOT_ANNOTATED_CDS"/>
    <property type="molecule type" value="Genomic_DNA"/>
</dbReference>